<feature type="signal peptide" evidence="2">
    <location>
        <begin position="1"/>
        <end position="29"/>
    </location>
</feature>
<organism evidence="4 5">
    <name type="scientific">Propionicimonas paludicola</name>
    <dbReference type="NCBI Taxonomy" id="185243"/>
    <lineage>
        <taxon>Bacteria</taxon>
        <taxon>Bacillati</taxon>
        <taxon>Actinomycetota</taxon>
        <taxon>Actinomycetes</taxon>
        <taxon>Propionibacteriales</taxon>
        <taxon>Nocardioidaceae</taxon>
        <taxon>Propionicimonas</taxon>
    </lineage>
</organism>
<evidence type="ECO:0000313" key="4">
    <source>
        <dbReference type="EMBL" id="PFG18013.1"/>
    </source>
</evidence>
<gene>
    <name evidence="4" type="ORF">ATK74_2593</name>
</gene>
<dbReference type="AlphaFoldDB" id="A0A2A9CU90"/>
<dbReference type="GO" id="GO:0010181">
    <property type="term" value="F:FMN binding"/>
    <property type="evidence" value="ECO:0007669"/>
    <property type="project" value="InterPro"/>
</dbReference>
<dbReference type="InterPro" id="IPR007329">
    <property type="entry name" value="FMN-bd"/>
</dbReference>
<feature type="domain" description="FMN-binding" evidence="3">
    <location>
        <begin position="70"/>
        <end position="147"/>
    </location>
</feature>
<name>A0A2A9CU90_9ACTN</name>
<protein>
    <submittedName>
        <fullName evidence="4">FMN-binding protein</fullName>
    </submittedName>
</protein>
<keyword evidence="2" id="KW-0732">Signal</keyword>
<sequence>MRKIVIGLASTVSALVLLFSYHTSTNSTAAKDTTTDTGGGTGSSGGTTPNAGSSGSSADGTYTGDAAATRYGDVQVQITVSGGKITAADAIQYPNSDRHDQQINAYAIPILNSEAVDAQSASIDAVSGATVTSDGYITSLQSAIDAAHLQ</sequence>
<proteinExistence type="predicted"/>
<accession>A0A2A9CU90</accession>
<dbReference type="EMBL" id="PDJC01000001">
    <property type="protein sequence ID" value="PFG18013.1"/>
    <property type="molecule type" value="Genomic_DNA"/>
</dbReference>
<dbReference type="RefSeq" id="WP_098461399.1">
    <property type="nucleotide sequence ID" value="NZ_PDJC01000001.1"/>
</dbReference>
<feature type="compositionally biased region" description="Low complexity" evidence="1">
    <location>
        <begin position="46"/>
        <end position="62"/>
    </location>
</feature>
<dbReference type="Proteomes" id="UP000226079">
    <property type="component" value="Unassembled WGS sequence"/>
</dbReference>
<comment type="caution">
    <text evidence="4">The sequence shown here is derived from an EMBL/GenBank/DDBJ whole genome shotgun (WGS) entry which is preliminary data.</text>
</comment>
<dbReference type="GO" id="GO:0016020">
    <property type="term" value="C:membrane"/>
    <property type="evidence" value="ECO:0007669"/>
    <property type="project" value="InterPro"/>
</dbReference>
<evidence type="ECO:0000259" key="3">
    <source>
        <dbReference type="SMART" id="SM00900"/>
    </source>
</evidence>
<dbReference type="Gene3D" id="3.90.1010.20">
    <property type="match status" value="1"/>
</dbReference>
<evidence type="ECO:0000313" key="5">
    <source>
        <dbReference type="Proteomes" id="UP000226079"/>
    </source>
</evidence>
<evidence type="ECO:0000256" key="2">
    <source>
        <dbReference type="SAM" id="SignalP"/>
    </source>
</evidence>
<dbReference type="OrthoDB" id="8099475at2"/>
<evidence type="ECO:0000256" key="1">
    <source>
        <dbReference type="SAM" id="MobiDB-lite"/>
    </source>
</evidence>
<dbReference type="Pfam" id="PF04205">
    <property type="entry name" value="FMN_bind"/>
    <property type="match status" value="1"/>
</dbReference>
<reference evidence="4 5" key="1">
    <citation type="submission" date="2017-10" db="EMBL/GenBank/DDBJ databases">
        <title>Sequencing the genomes of 1000 actinobacteria strains.</title>
        <authorList>
            <person name="Klenk H.-P."/>
        </authorList>
    </citation>
    <scope>NUCLEOTIDE SEQUENCE [LARGE SCALE GENOMIC DNA]</scope>
    <source>
        <strain evidence="4 5">DSM 15597</strain>
    </source>
</reference>
<feature type="chain" id="PRO_5013378217" evidence="2">
    <location>
        <begin position="30"/>
        <end position="150"/>
    </location>
</feature>
<keyword evidence="5" id="KW-1185">Reference proteome</keyword>
<dbReference type="SMART" id="SM00900">
    <property type="entry name" value="FMN_bind"/>
    <property type="match status" value="1"/>
</dbReference>
<feature type="region of interest" description="Disordered" evidence="1">
    <location>
        <begin position="28"/>
        <end position="62"/>
    </location>
</feature>